<reference evidence="1 2" key="1">
    <citation type="journal article" date="2001" name="Nature">
        <title>Initial sequencing and analysis of the human genome.</title>
        <authorList>
            <consortium name="International Human Genome Sequencing Consortium"/>
            <person name="Lander E.S."/>
            <person name="Linton L.M."/>
            <person name="Birren B."/>
            <person name="Nusbaum C."/>
            <person name="Zody M.C."/>
            <person name="Baldwin J."/>
            <person name="Devon K."/>
            <person name="Dewar K."/>
            <person name="Doyle M."/>
            <person name="FitzHugh W."/>
            <person name="Funke R."/>
            <person name="Gage D."/>
            <person name="Harris K."/>
            <person name="Heaford A."/>
            <person name="Howland J."/>
            <person name="Kann L."/>
            <person name="Lehoczky J."/>
            <person name="LeVine R."/>
            <person name="McEwan P."/>
            <person name="McKernan K."/>
            <person name="Meldrim J."/>
            <person name="Mesirov J.P."/>
            <person name="Miranda C."/>
            <person name="Morris W."/>
            <person name="Naylor J."/>
            <person name="Raymond C."/>
            <person name="Rosetti M."/>
            <person name="Santos R."/>
            <person name="Sheridan A."/>
            <person name="Sougnez C."/>
            <person name="Stange-Thomann N."/>
            <person name="Stojanovic N."/>
            <person name="Subramanian A."/>
            <person name="Wyman D."/>
            <person name="Rogers J."/>
            <person name="Sulston J."/>
            <person name="Ainscough R."/>
            <person name="Beck S."/>
            <person name="Bentley D."/>
            <person name="Burton J."/>
            <person name="Clee C."/>
            <person name="Carter N."/>
            <person name="Coulson A."/>
            <person name="Deadman R."/>
            <person name="Deloukas P."/>
            <person name="Dunham A."/>
            <person name="Dunham I."/>
            <person name="Durbin R."/>
            <person name="French L."/>
            <person name="Grafham D."/>
            <person name="Gregory S."/>
            <person name="Hubbard T."/>
            <person name="Humphray S."/>
            <person name="Hunt A."/>
            <person name="Jones M."/>
            <person name="Lloyd C."/>
            <person name="McMurray A."/>
            <person name="Matthews L."/>
            <person name="Mercer S."/>
            <person name="Milne S."/>
            <person name="Mullikin J.C."/>
            <person name="Mungall A."/>
            <person name="Plumb R."/>
            <person name="Ross M."/>
            <person name="Shownkeen R."/>
            <person name="Sims S."/>
            <person name="Waterston R.H."/>
            <person name="Wilson R.K."/>
            <person name="Hillier L.W."/>
            <person name="McPherson J.D."/>
            <person name="Marra M.A."/>
            <person name="Mardis E.R."/>
            <person name="Fulton L.A."/>
            <person name="Chinwalla A.T."/>
            <person name="Pepin K.H."/>
            <person name="Gish W.R."/>
            <person name="Chissoe S.L."/>
            <person name="Wendl M.C."/>
            <person name="Delehaunty K.D."/>
            <person name="Miner T.L."/>
            <person name="Delehaunty A."/>
            <person name="Kramer J.B."/>
            <person name="Cook L.L."/>
            <person name="Fulton R.S."/>
            <person name="Johnson D.L."/>
            <person name="Minx P.J."/>
            <person name="Clifton S.W."/>
            <person name="Hawkins T."/>
            <person name="Branscomb E."/>
            <person name="Predki P."/>
            <person name="Richardson P."/>
            <person name="Wenning S."/>
            <person name="Slezak T."/>
            <person name="Doggett N."/>
            <person name="Cheng J.F."/>
            <person name="Olsen A."/>
            <person name="Lucas S."/>
            <person name="Elkin C."/>
            <person name="Uberbacher E."/>
            <person name="Frazier M."/>
            <person name="Gibbs R.A."/>
            <person name="Muzny D.M."/>
            <person name="Scherer S.E."/>
            <person name="Bouck J.B."/>
            <person name="Sodergren E.J."/>
            <person name="Worley K.C."/>
            <person name="Rives C.M."/>
            <person name="Gorrell J.H."/>
            <person name="Metzker M.L."/>
            <person name="Naylor S.L."/>
            <person name="Kucherlapati R.S."/>
            <person name="Nelson D.L."/>
            <person name="Weinstock G.M."/>
            <person name="Sakaki Y."/>
            <person name="Fujiyama A."/>
            <person name="Hattori M."/>
            <person name="Yada T."/>
            <person name="Toyoda A."/>
            <person name="Itoh T."/>
            <person name="Kawagoe C."/>
            <person name="Watanabe H."/>
            <person name="Totoki Y."/>
            <person name="Taylor T."/>
            <person name="Weissenbach J."/>
            <person name="Heilig R."/>
            <person name="Saurin W."/>
            <person name="Artiguenave F."/>
            <person name="Brottier P."/>
            <person name="Bruls T."/>
            <person name="Pelletier E."/>
            <person name="Robert C."/>
            <person name="Wincker P."/>
            <person name="Smith D.R."/>
            <person name="Doucette-Stamm L."/>
            <person name="Rubenfield M."/>
            <person name="Weinstock K."/>
            <person name="Lee H.M."/>
            <person name="Dubois J."/>
            <person name="Rosenthal A."/>
            <person name="Platzer M."/>
            <person name="Nyakatura G."/>
            <person name="Taudien S."/>
            <person name="Rump A."/>
            <person name="Yang H."/>
            <person name="Yu J."/>
            <person name="Wang J."/>
            <person name="Huang G."/>
            <person name="Gu J."/>
            <person name="Hood L."/>
            <person name="Rowen L."/>
            <person name="Madan A."/>
            <person name="Qin S."/>
            <person name="Davis R.W."/>
            <person name="Federspiel N.A."/>
            <person name="Abola A.P."/>
            <person name="Proctor M.J."/>
            <person name="Myers R.M."/>
            <person name="Schmutz J."/>
            <person name="Dickson M."/>
            <person name="Grimwood J."/>
            <person name="Cox D.R."/>
            <person name="Olson M.V."/>
            <person name="Kaul R."/>
            <person name="Raymond C."/>
            <person name="Shimizu N."/>
            <person name="Kawasaki K."/>
            <person name="Minoshima S."/>
            <person name="Evans G.A."/>
            <person name="Athanasiou M."/>
            <person name="Schultz R."/>
            <person name="Roe B.A."/>
            <person name="Chen F."/>
            <person name="Pan H."/>
            <person name="Ramser J."/>
            <person name="Lehrach H."/>
            <person name="Reinhardt R."/>
            <person name="McCombie W.R."/>
            <person name="de la Bastide M."/>
            <person name="Dedhia N."/>
            <person name="Blocker H."/>
            <person name="Hornischer K."/>
            <person name="Nordsiek G."/>
            <person name="Agarwala R."/>
            <person name="Aravind L."/>
            <person name="Bailey J.A."/>
            <person name="Bateman A."/>
            <person name="Batzoglou S."/>
            <person name="Birney E."/>
            <person name="Bork P."/>
            <person name="Brown D.G."/>
            <person name="Burge C.B."/>
            <person name="Cerutti L."/>
            <person name="Chen H.C."/>
            <person name="Church D."/>
            <person name="Clamp M."/>
            <person name="Copley R.R."/>
            <person name="Doerks T."/>
            <person name="Eddy S.R."/>
            <person name="Eichler E.E."/>
            <person name="Furey T.S."/>
            <person name="Galagan J."/>
            <person name="Gilbert J.G."/>
            <person name="Harmon C."/>
            <person name="Hayashizaki Y."/>
            <person name="Haussler D."/>
            <person name="Hermjakob H."/>
            <person name="Hokamp K."/>
            <person name="Jang W."/>
            <person name="Johnson L.S."/>
            <person name="Jones T.A."/>
            <person name="Kasif S."/>
            <person name="Kaspryzk A."/>
            <person name="Kennedy S."/>
            <person name="Kent W.J."/>
            <person name="Kitts P."/>
            <person name="Koonin E.V."/>
            <person name="Korf I."/>
            <person name="Kulp D."/>
            <person name="Lancet D."/>
            <person name="Lowe T.M."/>
            <person name="McLysaght A."/>
            <person name="Mikkelsen T."/>
            <person name="Moran J.V."/>
            <person name="Mulder N."/>
            <person name="Pollara V.J."/>
            <person name="Ponting C.P."/>
            <person name="Schuler G."/>
            <person name="Schultz J."/>
            <person name="Slater G."/>
            <person name="Smit A.F."/>
            <person name="Stupka E."/>
            <person name="Szustakowski J."/>
            <person name="Thierry-Mieg D."/>
            <person name="Thierry-Mieg J."/>
            <person name="Wagner L."/>
            <person name="Wallis J."/>
            <person name="Wheeler R."/>
            <person name="Williams A."/>
            <person name="Wolf Y.I."/>
            <person name="Wolfe K.H."/>
            <person name="Yang S.P."/>
            <person name="Yeh R.F."/>
            <person name="Collins F."/>
            <person name="Guyer M.S."/>
            <person name="Peterson J."/>
            <person name="Felsenfeld A."/>
            <person name="Wetterstrand K.A."/>
            <person name="Patrinos A."/>
            <person name="Morgan M.J."/>
            <person name="de Jong P."/>
            <person name="Catanese J.J."/>
            <person name="Osoegawa K."/>
            <person name="Shizuya H."/>
            <person name="Choi S."/>
            <person name="Chen Y.J."/>
        </authorList>
    </citation>
    <scope>NUCLEOTIDE SEQUENCE [LARGE SCALE GENOMIC DNA]</scope>
</reference>
<evidence type="ECO:0000313" key="1">
    <source>
        <dbReference type="Ensembl" id="ENSP00000485131.1"/>
    </source>
</evidence>
<dbReference type="OpenTargets" id="ENSG00000165269"/>
<dbReference type="EMBL" id="AL356218">
    <property type="status" value="NOT_ANNOTATED_CDS"/>
    <property type="molecule type" value="Genomic_DNA"/>
</dbReference>
<gene>
    <name evidence="1" type="primary">AQP7</name>
</gene>
<reference evidence="1 2" key="3">
    <citation type="journal article" date="2004" name="Nature">
        <title>Finishing the euchromatic sequence of the human genome.</title>
        <authorList>
            <consortium name="International Human Genome Sequencing Consortium"/>
        </authorList>
    </citation>
    <scope>NUCLEOTIDE SEQUENCE [LARGE SCALE GENOMIC DNA]</scope>
</reference>
<dbReference type="AlphaFoldDB" id="A0A096LNN5"/>
<reference evidence="1" key="5">
    <citation type="submission" date="2025-09" db="UniProtKB">
        <authorList>
            <consortium name="Ensembl"/>
        </authorList>
    </citation>
    <scope>IDENTIFICATION</scope>
</reference>
<evidence type="ECO:0000313" key="2">
    <source>
        <dbReference type="Proteomes" id="UP000005640"/>
    </source>
</evidence>
<dbReference type="UCSC" id="uc064spg.1">
    <property type="organism name" value="human"/>
</dbReference>
<dbReference type="Proteomes" id="UP000005640">
    <property type="component" value="Chromosome 9"/>
</dbReference>
<dbReference type="HGNC" id="HGNC:640">
    <property type="gene designation" value="AQP7"/>
</dbReference>
<dbReference type="ExpressionAtlas" id="A0A096LNN5">
    <property type="expression patterns" value="baseline and differential"/>
</dbReference>
<sequence>MVQASGHRRGLLAPWIALSAPHPPICKVASLVCHFYWSSPN</sequence>
<accession>A0A096LNN5</accession>
<organism evidence="1 2">
    <name type="scientific">Homo sapiens</name>
    <name type="common">Human</name>
    <dbReference type="NCBI Taxonomy" id="9606"/>
    <lineage>
        <taxon>Eukaryota</taxon>
        <taxon>Metazoa</taxon>
        <taxon>Chordata</taxon>
        <taxon>Craniata</taxon>
        <taxon>Vertebrata</taxon>
        <taxon>Euteleostomi</taxon>
        <taxon>Mammalia</taxon>
        <taxon>Eutheria</taxon>
        <taxon>Euarchontoglires</taxon>
        <taxon>Primates</taxon>
        <taxon>Haplorrhini</taxon>
        <taxon>Catarrhini</taxon>
        <taxon>Hominidae</taxon>
        <taxon>Homo</taxon>
    </lineage>
</organism>
<dbReference type="OrthoDB" id="3222at2759"/>
<dbReference type="Ensembl" id="ENST00000624890.3">
    <property type="protein sequence ID" value="ENSP00000485131.1"/>
    <property type="gene ID" value="ENSG00000165269.14"/>
</dbReference>
<dbReference type="ChiTaRS" id="AQP7">
    <property type="organism name" value="human"/>
</dbReference>
<dbReference type="GeneTree" id="ENSGT00940000159054"/>
<dbReference type="Ensembl" id="ENST00000624890.3">
    <property type="protein sequence ID" value="ENSP00000485131.1"/>
    <property type="gene ID" value="ENSG00000165269.13"/>
</dbReference>
<proteinExistence type="predicted"/>
<reference evidence="1" key="4">
    <citation type="submission" date="2025-08" db="UniProtKB">
        <authorList>
            <consortium name="Ensembl"/>
        </authorList>
    </citation>
    <scope>IDENTIFICATION</scope>
</reference>
<dbReference type="HOGENOM" id="CLU_3279296_0_0_1"/>
<protein>
    <submittedName>
        <fullName evidence="1">Aquaporin 7</fullName>
    </submittedName>
</protein>
<name>A0A096LNN5_HUMAN</name>
<dbReference type="VEuPathDB" id="HostDB:ENSG00000165269"/>
<keyword evidence="2" id="KW-1185">Reference proteome</keyword>
<dbReference type="Bgee" id="ENSG00000165269">
    <property type="expression patterns" value="Expressed in apex of heart and 97 other cell types or tissues"/>
</dbReference>
<reference evidence="1 2" key="2">
    <citation type="journal article" date="2004" name="Nature">
        <title>DNA sequence and analysis of human chromosome 9.</title>
        <authorList>
            <person name="Humphray S.J."/>
            <person name="Oliver K."/>
            <person name="Hunt A.R."/>
            <person name="Plumb R.W."/>
            <person name="Loveland J.E."/>
            <person name="Howe K.L."/>
            <person name="Andrews T.D."/>
            <person name="Searle S."/>
            <person name="Hunt S.E."/>
            <person name="Scott C.E."/>
            <person name="Jones M.C."/>
            <person name="Ainscough R."/>
            <person name="Almeida J.P."/>
            <person name="Ambrose K.D."/>
            <person name="Ashwell R.I."/>
            <person name="Babbage A.K."/>
            <person name="Babbage S."/>
            <person name="Bagguley C.L."/>
            <person name="Bailey J."/>
            <person name="Banerjee R."/>
            <person name="Barker D.J."/>
            <person name="Barlow K.F."/>
            <person name="Bates K."/>
            <person name="Beasley H."/>
            <person name="Beasley O."/>
            <person name="Bird C.P."/>
            <person name="Bray-Allen S."/>
            <person name="Brown A.J."/>
            <person name="Brown J.Y."/>
            <person name="Burford D."/>
            <person name="Burrill W."/>
            <person name="Burton J."/>
            <person name="Carder C."/>
            <person name="Carter N.P."/>
            <person name="Chapman J.C."/>
            <person name="Chen Y."/>
            <person name="Clarke G."/>
            <person name="Clark S.Y."/>
            <person name="Clee C.M."/>
            <person name="Clegg S."/>
            <person name="Collier R.E."/>
            <person name="Corby N."/>
            <person name="Crosier M."/>
            <person name="Cummings A.T."/>
            <person name="Davies J."/>
            <person name="Dhami P."/>
            <person name="Dunn M."/>
            <person name="Dutta I."/>
            <person name="Dyer L.W."/>
            <person name="Earthrowl M.E."/>
            <person name="Faulkner L."/>
            <person name="Fleming C.J."/>
            <person name="Frankish A."/>
            <person name="Frankland J.A."/>
            <person name="French L."/>
            <person name="Fricker D.G."/>
            <person name="Garner P."/>
            <person name="Garnett J."/>
            <person name="Ghori J."/>
            <person name="Gilbert J.G."/>
            <person name="Glison C."/>
            <person name="Grafham D.V."/>
            <person name="Gribble S."/>
            <person name="Griffiths C."/>
            <person name="Griffiths-Jones S."/>
            <person name="Grocock R."/>
            <person name="Guy J."/>
            <person name="Hall R.E."/>
            <person name="Hammond S."/>
            <person name="Harley J.L."/>
            <person name="Harrison E.S."/>
            <person name="Hart E.A."/>
            <person name="Heath P.D."/>
            <person name="Henderson C.D."/>
            <person name="Hopkins B.L."/>
            <person name="Howard P.J."/>
            <person name="Howden P.J."/>
            <person name="Huckle E."/>
            <person name="Johnson C."/>
            <person name="Johnson D."/>
            <person name="Joy A.A."/>
            <person name="Kay M."/>
            <person name="Keenan S."/>
            <person name="Kershaw J.K."/>
            <person name="Kimberley A.M."/>
            <person name="King A."/>
            <person name="Knights A."/>
            <person name="Laird G.K."/>
            <person name="Langford C."/>
            <person name="Lawlor S."/>
            <person name="Leongamornlert D.A."/>
            <person name="Leversha M."/>
            <person name="Lloyd C."/>
            <person name="Lloyd D.M."/>
            <person name="Lovell J."/>
            <person name="Martin S."/>
            <person name="Mashreghi-Mohammadi M."/>
            <person name="Matthews L."/>
            <person name="McLaren S."/>
            <person name="McLay K.E."/>
            <person name="McMurray A."/>
            <person name="Milne S."/>
            <person name="Nickerson T."/>
            <person name="Nisbett J."/>
            <person name="Nordsiek G."/>
            <person name="Pearce A.V."/>
            <person name="Peck A.I."/>
            <person name="Porter K.M."/>
            <person name="Pandian R."/>
            <person name="Pelan S."/>
            <person name="Phillimore B."/>
            <person name="Povey S."/>
            <person name="Ramsey Y."/>
            <person name="Rand V."/>
            <person name="Scharfe M."/>
            <person name="Sehra H.K."/>
            <person name="Shownkeen R."/>
            <person name="Sims S.K."/>
            <person name="Skuce C.D."/>
            <person name="Smith M."/>
            <person name="Steward C.A."/>
            <person name="Swarbreck D."/>
            <person name="Sycamore N."/>
            <person name="Tester J."/>
            <person name="Thorpe A."/>
            <person name="Tracey A."/>
            <person name="Tromans A."/>
            <person name="Thomas D.W."/>
            <person name="Wall M."/>
            <person name="Wallis J.M."/>
            <person name="West A.P."/>
            <person name="Whitehead S.L."/>
            <person name="Willey D.L."/>
            <person name="Williams S.A."/>
            <person name="Wilming L."/>
            <person name="Wray P.W."/>
            <person name="Young L."/>
            <person name="Ashurst J.L."/>
            <person name="Coulson A."/>
            <person name="Blocker H."/>
            <person name="Durbin R."/>
            <person name="Sulston J.E."/>
            <person name="Hubbard T."/>
            <person name="Jackson M.J."/>
            <person name="Bentley D.R."/>
            <person name="Beck S."/>
            <person name="Rogers J."/>
            <person name="Dunham I."/>
        </authorList>
    </citation>
    <scope>NUCLEOTIDE SEQUENCE [LARGE SCALE GENOMIC DNA]</scope>
</reference>